<dbReference type="PROSITE" id="PS50206">
    <property type="entry name" value="RHODANESE_3"/>
    <property type="match status" value="1"/>
</dbReference>
<dbReference type="InterPro" id="IPR044684">
    <property type="entry name" value="STR17/STR18/HARC1-like"/>
</dbReference>
<evidence type="ECO:0000313" key="3">
    <source>
        <dbReference type="Proteomes" id="UP000663760"/>
    </source>
</evidence>
<name>A0A7I8K8D8_SPIIN</name>
<keyword evidence="3" id="KW-1185">Reference proteome</keyword>
<dbReference type="EMBL" id="LR746267">
    <property type="protein sequence ID" value="CAA7394039.1"/>
    <property type="molecule type" value="Genomic_DNA"/>
</dbReference>
<organism evidence="2 3">
    <name type="scientific">Spirodela intermedia</name>
    <name type="common">Intermediate duckweed</name>
    <dbReference type="NCBI Taxonomy" id="51605"/>
    <lineage>
        <taxon>Eukaryota</taxon>
        <taxon>Viridiplantae</taxon>
        <taxon>Streptophyta</taxon>
        <taxon>Embryophyta</taxon>
        <taxon>Tracheophyta</taxon>
        <taxon>Spermatophyta</taxon>
        <taxon>Magnoliopsida</taxon>
        <taxon>Liliopsida</taxon>
        <taxon>Araceae</taxon>
        <taxon>Lemnoideae</taxon>
        <taxon>Spirodela</taxon>
    </lineage>
</organism>
<dbReference type="CDD" id="cd00158">
    <property type="entry name" value="RHOD"/>
    <property type="match status" value="1"/>
</dbReference>
<dbReference type="InterPro" id="IPR001763">
    <property type="entry name" value="Rhodanese-like_dom"/>
</dbReference>
<dbReference type="SMART" id="SM00450">
    <property type="entry name" value="RHOD"/>
    <property type="match status" value="1"/>
</dbReference>
<dbReference type="PANTHER" id="PTHR44542:SF14">
    <property type="entry name" value="PROTEIN HIGH ARSENIC CONTENT 1, MITOCHONDRIAL-RELATED"/>
    <property type="match status" value="1"/>
</dbReference>
<sequence length="125" mass="13853">MEGEKRAEELVSVDVHEAADLLRSGCRYLDVRMEEDFLKGHVEGAVNVPYYSDTPEGRVKNPGFLDQVSTLVTRDETFIVGCMTGNRSKHATGDLLLAGFVNAKNMKAGYRSWLQKDAAELDKTA</sequence>
<dbReference type="GO" id="GO:0003824">
    <property type="term" value="F:catalytic activity"/>
    <property type="evidence" value="ECO:0007669"/>
    <property type="project" value="InterPro"/>
</dbReference>
<evidence type="ECO:0000259" key="1">
    <source>
        <dbReference type="PROSITE" id="PS50206"/>
    </source>
</evidence>
<dbReference type="AlphaFoldDB" id="A0A7I8K8D8"/>
<feature type="domain" description="Rhodanese" evidence="1">
    <location>
        <begin position="22"/>
        <end position="122"/>
    </location>
</feature>
<reference evidence="2" key="1">
    <citation type="submission" date="2020-02" db="EMBL/GenBank/DDBJ databases">
        <authorList>
            <person name="Scholz U."/>
            <person name="Mascher M."/>
            <person name="Fiebig A."/>
        </authorList>
    </citation>
    <scope>NUCLEOTIDE SEQUENCE</scope>
</reference>
<dbReference type="Pfam" id="PF00581">
    <property type="entry name" value="Rhodanese"/>
    <property type="match status" value="1"/>
</dbReference>
<protein>
    <recommendedName>
        <fullName evidence="1">Rhodanese domain-containing protein</fullName>
    </recommendedName>
</protein>
<dbReference type="Proteomes" id="UP000663760">
    <property type="component" value="Chromosome 4"/>
</dbReference>
<evidence type="ECO:0000313" key="2">
    <source>
        <dbReference type="EMBL" id="CAA7394039.1"/>
    </source>
</evidence>
<proteinExistence type="predicted"/>
<accession>A0A7I8K8D8</accession>
<dbReference type="PANTHER" id="PTHR44542">
    <property type="entry name" value="THIOSULFATE SULFURTRANSFERASE 18"/>
    <property type="match status" value="1"/>
</dbReference>
<gene>
    <name evidence="2" type="ORF">SI8410_04004700</name>
</gene>
<dbReference type="OrthoDB" id="566238at2759"/>
<dbReference type="InterPro" id="IPR036873">
    <property type="entry name" value="Rhodanese-like_dom_sf"/>
</dbReference>
<dbReference type="Gene3D" id="3.40.250.10">
    <property type="entry name" value="Rhodanese-like domain"/>
    <property type="match status" value="1"/>
</dbReference>
<dbReference type="SUPFAM" id="SSF52821">
    <property type="entry name" value="Rhodanese/Cell cycle control phosphatase"/>
    <property type="match status" value="1"/>
</dbReference>